<evidence type="ECO:0000313" key="2">
    <source>
        <dbReference type="EMBL" id="RLM86473.1"/>
    </source>
</evidence>
<sequence length="128" mass="14699">MPSPTLLASADLCRSRRWSLGPVQPSRDWAAGLPPELISCILHRLDSIQITLGADFRVCRPWRRAARDEPELWRRIDMRGHGVLSDRSLVDLNQMAVDAVRRSRRRCQAFWGEGKELYNGFLRCVANQ</sequence>
<dbReference type="OrthoDB" id="695771at2759"/>
<gene>
    <name evidence="2" type="ORF">C2845_PM04G11880</name>
</gene>
<comment type="caution">
    <text evidence="2">The sequence shown here is derived from an EMBL/GenBank/DDBJ whole genome shotgun (WGS) entry which is preliminary data.</text>
</comment>
<dbReference type="PANTHER" id="PTHR38926">
    <property type="entry name" value="F-BOX DOMAIN CONTAINING PROTEIN, EXPRESSED"/>
    <property type="match status" value="1"/>
</dbReference>
<proteinExistence type="predicted"/>
<evidence type="ECO:0000259" key="1">
    <source>
        <dbReference type="PROSITE" id="PS50181"/>
    </source>
</evidence>
<name>A0A3L6QS08_PANMI</name>
<dbReference type="STRING" id="4540.A0A3L6QS08"/>
<accession>A0A3L6QS08</accession>
<dbReference type="SUPFAM" id="SSF81383">
    <property type="entry name" value="F-box domain"/>
    <property type="match status" value="1"/>
</dbReference>
<dbReference type="Pfam" id="PF12937">
    <property type="entry name" value="F-box-like"/>
    <property type="match status" value="1"/>
</dbReference>
<dbReference type="PROSITE" id="PS50181">
    <property type="entry name" value="FBOX"/>
    <property type="match status" value="1"/>
</dbReference>
<dbReference type="Gene3D" id="1.20.1280.50">
    <property type="match status" value="1"/>
</dbReference>
<dbReference type="Proteomes" id="UP000275267">
    <property type="component" value="Unassembled WGS sequence"/>
</dbReference>
<dbReference type="InterPro" id="IPR001810">
    <property type="entry name" value="F-box_dom"/>
</dbReference>
<dbReference type="EMBL" id="PQIB02000011">
    <property type="protein sequence ID" value="RLM86473.1"/>
    <property type="molecule type" value="Genomic_DNA"/>
</dbReference>
<dbReference type="AlphaFoldDB" id="A0A3L6QS08"/>
<reference evidence="3" key="1">
    <citation type="journal article" date="2019" name="Nat. Commun.">
        <title>The genome of broomcorn millet.</title>
        <authorList>
            <person name="Zou C."/>
            <person name="Miki D."/>
            <person name="Li D."/>
            <person name="Tang Q."/>
            <person name="Xiao L."/>
            <person name="Rajput S."/>
            <person name="Deng P."/>
            <person name="Jia W."/>
            <person name="Huang R."/>
            <person name="Zhang M."/>
            <person name="Sun Y."/>
            <person name="Hu J."/>
            <person name="Fu X."/>
            <person name="Schnable P.S."/>
            <person name="Li F."/>
            <person name="Zhang H."/>
            <person name="Feng B."/>
            <person name="Zhu X."/>
            <person name="Liu R."/>
            <person name="Schnable J.C."/>
            <person name="Zhu J.-K."/>
            <person name="Zhang H."/>
        </authorList>
    </citation>
    <scope>NUCLEOTIDE SEQUENCE [LARGE SCALE GENOMIC DNA]</scope>
</reference>
<protein>
    <submittedName>
        <fullName evidence="2">F-box protein SKIP19-like</fullName>
    </submittedName>
</protein>
<evidence type="ECO:0000313" key="3">
    <source>
        <dbReference type="Proteomes" id="UP000275267"/>
    </source>
</evidence>
<dbReference type="PANTHER" id="PTHR38926:SF74">
    <property type="entry name" value="OS08G0193600 PROTEIN"/>
    <property type="match status" value="1"/>
</dbReference>
<keyword evidence="3" id="KW-1185">Reference proteome</keyword>
<dbReference type="InterPro" id="IPR036047">
    <property type="entry name" value="F-box-like_dom_sf"/>
</dbReference>
<organism evidence="2 3">
    <name type="scientific">Panicum miliaceum</name>
    <name type="common">Proso millet</name>
    <name type="synonym">Broomcorn millet</name>
    <dbReference type="NCBI Taxonomy" id="4540"/>
    <lineage>
        <taxon>Eukaryota</taxon>
        <taxon>Viridiplantae</taxon>
        <taxon>Streptophyta</taxon>
        <taxon>Embryophyta</taxon>
        <taxon>Tracheophyta</taxon>
        <taxon>Spermatophyta</taxon>
        <taxon>Magnoliopsida</taxon>
        <taxon>Liliopsida</taxon>
        <taxon>Poales</taxon>
        <taxon>Poaceae</taxon>
        <taxon>PACMAD clade</taxon>
        <taxon>Panicoideae</taxon>
        <taxon>Panicodae</taxon>
        <taxon>Paniceae</taxon>
        <taxon>Panicinae</taxon>
        <taxon>Panicum</taxon>
        <taxon>Panicum sect. Panicum</taxon>
    </lineage>
</organism>
<feature type="domain" description="F-box" evidence="1">
    <location>
        <begin position="27"/>
        <end position="76"/>
    </location>
</feature>